<keyword evidence="8 14" id="KW-0808">Transferase</keyword>
<protein>
    <recommendedName>
        <fullName evidence="4">Glucans biosynthesis glucosyltransferase H</fullName>
    </recommendedName>
</protein>
<keyword evidence="11 12" id="KW-0472">Membrane</keyword>
<evidence type="ECO:0000256" key="11">
    <source>
        <dbReference type="ARBA" id="ARBA00023136"/>
    </source>
</evidence>
<name>A0ABV4W2W7_9GAMM</name>
<keyword evidence="15" id="KW-1185">Reference proteome</keyword>
<dbReference type="RefSeq" id="WP_374812784.1">
    <property type="nucleotide sequence ID" value="NZ_JBHFLD010000003.1"/>
</dbReference>
<dbReference type="NCBIfam" id="NF003962">
    <property type="entry name" value="PRK05454.2-5"/>
    <property type="match status" value="1"/>
</dbReference>
<feature type="transmembrane region" description="Helical" evidence="12">
    <location>
        <begin position="21"/>
        <end position="41"/>
    </location>
</feature>
<dbReference type="GO" id="GO:0016757">
    <property type="term" value="F:glycosyltransferase activity"/>
    <property type="evidence" value="ECO:0007669"/>
    <property type="project" value="UniProtKB-KW"/>
</dbReference>
<evidence type="ECO:0000313" key="15">
    <source>
        <dbReference type="Proteomes" id="UP001576762"/>
    </source>
</evidence>
<evidence type="ECO:0000256" key="10">
    <source>
        <dbReference type="ARBA" id="ARBA00022989"/>
    </source>
</evidence>
<keyword evidence="10 12" id="KW-1133">Transmembrane helix</keyword>
<comment type="pathway">
    <text evidence="2">Glycan metabolism; osmoregulated periplasmic glucan (OPG) biosynthesis.</text>
</comment>
<evidence type="ECO:0000259" key="13">
    <source>
        <dbReference type="Pfam" id="PF13632"/>
    </source>
</evidence>
<dbReference type="CDD" id="cd04191">
    <property type="entry name" value="Glucan_BSP_MdoH"/>
    <property type="match status" value="1"/>
</dbReference>
<keyword evidence="9 12" id="KW-0812">Transmembrane</keyword>
<reference evidence="14 15" key="1">
    <citation type="submission" date="2024-09" db="EMBL/GenBank/DDBJ databases">
        <title>Draft genome sequences of 6 high pH adapted Marinobacter shengliensis sp. isolated from Mariana forearc serpentinite mud volcanoes.</title>
        <authorList>
            <person name="Elkassas S."/>
            <person name="Serres M."/>
            <person name="Michael N."/>
            <person name="Amina P."/>
            <person name="Teodora Z."/>
            <person name="Julie H."/>
        </authorList>
    </citation>
    <scope>NUCLEOTIDE SEQUENCE [LARGE SCALE GENOMIC DNA]</scope>
    <source>
        <strain evidence="14 15">EB4</strain>
    </source>
</reference>
<dbReference type="Proteomes" id="UP001576762">
    <property type="component" value="Unassembled WGS sequence"/>
</dbReference>
<comment type="similarity">
    <text evidence="3">Belongs to the glycosyltransferase 2 family. OpgH subfamily.</text>
</comment>
<evidence type="ECO:0000313" key="14">
    <source>
        <dbReference type="EMBL" id="MFB2714432.1"/>
    </source>
</evidence>
<sequence length="704" mass="79286">MAHPEQKCRTWRLRAAVRRCVLILLVGGQTLIAGNLLLQVLPYHGGTPVEVGIVLLFALLYVWISFGFWMAVYGFVLRLLGGDRHSLINRHSSPEIDAAPLSRTAVVMPIYHEPVRWTLEGLKAVYRDLERSGELDQFDFFILSDSQDPEVWLEEQAAWYRLVTELGAEGRIFYRRRRVNLNFKSGNVADFLRRWGRGYEYMVVLDADSLLAGDTIRKMVRLMNLEPRVGILQSAPTVINGQSAFARIQQFASRLYSPLFATGLAAIQMGDAVFWGHNAIIRVAPFMSHCGLRKLSGFGIWRGPIMSHDFVEAAFLGRAGYEVWLEPTLAHSYEESPPTLDDELARDQRWSKGNLQHAFLMLLAPKLRMAHRLAFLNGIMAYAASPLWLAFLVLTTIAAVQLTLAPIDYFPDGHESLFPLWPEWRPEWAILLVTSTLALLFIPKFLAVADVVLKGELRRYGGGARLLISVFLEIMVSVLLAPIRMLAHSRFVVSALLNLRLGWAAQNRTEEIRWRDALVQHLPGFLVGGGWSLFAMALDPMFFYWSLPVSVPLILAAPTTVWLSRISKGEALGRYHLLQIPDTLTPIPLLEDARKLRERLSVDQELTPLERAIIVPPANRLHRHLARPKARGAKRASIDAAVEQCVKSGYPTMDKKALSLALEDAQALADLHKCAWNAPVSSFWGARVQAFVERRLNQTVDNTT</sequence>
<gene>
    <name evidence="14" type="primary">mdoH</name>
    <name evidence="14" type="ORF">ACE05E_02955</name>
</gene>
<proteinExistence type="inferred from homology"/>
<evidence type="ECO:0000256" key="8">
    <source>
        <dbReference type="ARBA" id="ARBA00022679"/>
    </source>
</evidence>
<evidence type="ECO:0000256" key="9">
    <source>
        <dbReference type="ARBA" id="ARBA00022692"/>
    </source>
</evidence>
<comment type="subcellular location">
    <subcellularLocation>
        <location evidence="1">Cell inner membrane</location>
        <topology evidence="1">Multi-pass membrane protein</topology>
    </subcellularLocation>
</comment>
<dbReference type="EMBL" id="JBHFLD010000003">
    <property type="protein sequence ID" value="MFB2714432.1"/>
    <property type="molecule type" value="Genomic_DNA"/>
</dbReference>
<evidence type="ECO:0000256" key="6">
    <source>
        <dbReference type="ARBA" id="ARBA00022519"/>
    </source>
</evidence>
<feature type="transmembrane region" description="Helical" evidence="12">
    <location>
        <begin position="53"/>
        <end position="80"/>
    </location>
</feature>
<evidence type="ECO:0000256" key="2">
    <source>
        <dbReference type="ARBA" id="ARBA00005001"/>
    </source>
</evidence>
<dbReference type="Gene3D" id="3.90.550.10">
    <property type="entry name" value="Spore Coat Polysaccharide Biosynthesis Protein SpsA, Chain A"/>
    <property type="match status" value="1"/>
</dbReference>
<evidence type="ECO:0000256" key="3">
    <source>
        <dbReference type="ARBA" id="ARBA00009337"/>
    </source>
</evidence>
<dbReference type="InterPro" id="IPR029044">
    <property type="entry name" value="Nucleotide-diphossugar_trans"/>
</dbReference>
<dbReference type="PANTHER" id="PTHR43867:SF5">
    <property type="entry name" value="GLUCANS BIOSYNTHESIS GLUCOSYLTRANSFERASE H"/>
    <property type="match status" value="1"/>
</dbReference>
<dbReference type="PANTHER" id="PTHR43867">
    <property type="entry name" value="CELLULOSE SYNTHASE CATALYTIC SUBUNIT A [UDP-FORMING]"/>
    <property type="match status" value="1"/>
</dbReference>
<keyword evidence="7 14" id="KW-0328">Glycosyltransferase</keyword>
<evidence type="ECO:0000256" key="12">
    <source>
        <dbReference type="SAM" id="Phobius"/>
    </source>
</evidence>
<feature type="domain" description="Glycosyltransferase 2-like" evidence="13">
    <location>
        <begin position="203"/>
        <end position="426"/>
    </location>
</feature>
<accession>A0ABV4W2W7</accession>
<evidence type="ECO:0000256" key="4">
    <source>
        <dbReference type="ARBA" id="ARBA00020585"/>
    </source>
</evidence>
<keyword evidence="5" id="KW-1003">Cell membrane</keyword>
<keyword evidence="6" id="KW-0997">Cell inner membrane</keyword>
<evidence type="ECO:0000256" key="1">
    <source>
        <dbReference type="ARBA" id="ARBA00004429"/>
    </source>
</evidence>
<feature type="transmembrane region" description="Helical" evidence="12">
    <location>
        <begin position="464"/>
        <end position="481"/>
    </location>
</feature>
<comment type="caution">
    <text evidence="14">The sequence shown here is derived from an EMBL/GenBank/DDBJ whole genome shotgun (WGS) entry which is preliminary data.</text>
</comment>
<dbReference type="InterPro" id="IPR001173">
    <property type="entry name" value="Glyco_trans_2-like"/>
</dbReference>
<evidence type="ECO:0000256" key="7">
    <source>
        <dbReference type="ARBA" id="ARBA00022676"/>
    </source>
</evidence>
<evidence type="ECO:0000256" key="5">
    <source>
        <dbReference type="ARBA" id="ARBA00022475"/>
    </source>
</evidence>
<dbReference type="SUPFAM" id="SSF53448">
    <property type="entry name" value="Nucleotide-diphospho-sugar transferases"/>
    <property type="match status" value="1"/>
</dbReference>
<dbReference type="NCBIfam" id="NF003958">
    <property type="entry name" value="PRK05454.2-1"/>
    <property type="match status" value="1"/>
</dbReference>
<feature type="transmembrane region" description="Helical" evidence="12">
    <location>
        <begin position="428"/>
        <end position="452"/>
    </location>
</feature>
<dbReference type="InterPro" id="IPR050321">
    <property type="entry name" value="Glycosyltr_2/OpgH_subfam"/>
</dbReference>
<feature type="transmembrane region" description="Helical" evidence="12">
    <location>
        <begin position="542"/>
        <end position="564"/>
    </location>
</feature>
<feature type="transmembrane region" description="Helical" evidence="12">
    <location>
        <begin position="373"/>
        <end position="400"/>
    </location>
</feature>
<organism evidence="14 15">
    <name type="scientific">Marinobacter shengliensis</name>
    <dbReference type="NCBI Taxonomy" id="1389223"/>
    <lineage>
        <taxon>Bacteria</taxon>
        <taxon>Pseudomonadati</taxon>
        <taxon>Pseudomonadota</taxon>
        <taxon>Gammaproteobacteria</taxon>
        <taxon>Pseudomonadales</taxon>
        <taxon>Marinobacteraceae</taxon>
        <taxon>Marinobacter</taxon>
    </lineage>
</organism>
<dbReference type="Pfam" id="PF13632">
    <property type="entry name" value="Glyco_trans_2_3"/>
    <property type="match status" value="1"/>
</dbReference>